<keyword evidence="2" id="KW-1185">Reference proteome</keyword>
<reference evidence="1" key="2">
    <citation type="journal article" date="2023" name="Plants (Basel)">
        <title>Annotation of the Turnera subulata (Passifloraceae) Draft Genome Reveals the S-Locus Evolved after the Divergence of Turneroideae from Passifloroideae in a Stepwise Manner.</title>
        <authorList>
            <person name="Henning P.M."/>
            <person name="Roalson E.H."/>
            <person name="Mir W."/>
            <person name="McCubbin A.G."/>
            <person name="Shore J.S."/>
        </authorList>
    </citation>
    <scope>NUCLEOTIDE SEQUENCE</scope>
    <source>
        <strain evidence="1">F60SS</strain>
    </source>
</reference>
<accession>A0A9Q0FIM8</accession>
<gene>
    <name evidence="1" type="ORF">Tsubulata_025501</name>
</gene>
<organism evidence="1 2">
    <name type="scientific">Turnera subulata</name>
    <dbReference type="NCBI Taxonomy" id="218843"/>
    <lineage>
        <taxon>Eukaryota</taxon>
        <taxon>Viridiplantae</taxon>
        <taxon>Streptophyta</taxon>
        <taxon>Embryophyta</taxon>
        <taxon>Tracheophyta</taxon>
        <taxon>Spermatophyta</taxon>
        <taxon>Magnoliopsida</taxon>
        <taxon>eudicotyledons</taxon>
        <taxon>Gunneridae</taxon>
        <taxon>Pentapetalae</taxon>
        <taxon>rosids</taxon>
        <taxon>fabids</taxon>
        <taxon>Malpighiales</taxon>
        <taxon>Passifloraceae</taxon>
        <taxon>Turnera</taxon>
    </lineage>
</organism>
<protein>
    <submittedName>
        <fullName evidence="1">Uncharacterized protein</fullName>
    </submittedName>
</protein>
<reference evidence="1" key="1">
    <citation type="submission" date="2022-02" db="EMBL/GenBank/DDBJ databases">
        <authorList>
            <person name="Henning P.M."/>
            <person name="McCubbin A.G."/>
            <person name="Shore J.S."/>
        </authorList>
    </citation>
    <scope>NUCLEOTIDE SEQUENCE</scope>
    <source>
        <strain evidence="1">F60SS</strain>
        <tissue evidence="1">Leaves</tissue>
    </source>
</reference>
<dbReference type="AlphaFoldDB" id="A0A9Q0FIM8"/>
<evidence type="ECO:0000313" key="1">
    <source>
        <dbReference type="EMBL" id="KAJ4831444.1"/>
    </source>
</evidence>
<evidence type="ECO:0000313" key="2">
    <source>
        <dbReference type="Proteomes" id="UP001141552"/>
    </source>
</evidence>
<dbReference type="InterPro" id="IPR053237">
    <property type="entry name" value="Natterin_C"/>
</dbReference>
<name>A0A9Q0FIM8_9ROSI</name>
<dbReference type="EMBL" id="JAKUCV010005370">
    <property type="protein sequence ID" value="KAJ4831444.1"/>
    <property type="molecule type" value="Genomic_DNA"/>
</dbReference>
<dbReference type="Proteomes" id="UP001141552">
    <property type="component" value="Unassembled WGS sequence"/>
</dbReference>
<proteinExistence type="predicted"/>
<sequence length="167" mass="19369">MTLSTEGKSDCLIASGEDKTSREVKLRLEEYVESRRIYNVRYHFEDAKYYDKKIVLVAENSWKYTHGIKLGVTEKLEAKIPVGLNSRRSIISHTSQGRLMIDRKRLNPVTLFMCQKIASCDIPFSYSQTDTLYDGSQVTSDNVKGGLYHVDQCYLFNYRKEYEEIKA</sequence>
<comment type="caution">
    <text evidence="1">The sequence shown here is derived from an EMBL/GenBank/DDBJ whole genome shotgun (WGS) entry which is preliminary data.</text>
</comment>
<dbReference type="PANTHER" id="PTHR39244">
    <property type="entry name" value="NATTERIN-4"/>
    <property type="match status" value="1"/>
</dbReference>
<dbReference type="PANTHER" id="PTHR39244:SF5">
    <property type="entry name" value="NATTERIN-3-LIKE"/>
    <property type="match status" value="1"/>
</dbReference>
<dbReference type="OrthoDB" id="1925699at2759"/>